<dbReference type="InterPro" id="IPR043504">
    <property type="entry name" value="Peptidase_S1_PA_chymotrypsin"/>
</dbReference>
<dbReference type="CDD" id="cd00190">
    <property type="entry name" value="Tryp_SPc"/>
    <property type="match status" value="1"/>
</dbReference>
<feature type="signal peptide" evidence="7">
    <location>
        <begin position="1"/>
        <end position="20"/>
    </location>
</feature>
<sequence>MRFTITTVSALGFILAVVQTAPTGPPPTASSVQRIIGGTKVNGRAYPFAAVLNIVVPGGVALCGGSLIADNYILTAAHCITDEQSGAPTSASAVVAGLGNNNVEKAELYQASKISVHPGFDTMSLTNDIALVQLKKSAKLDDNTQIVKLTDSKIKDNQVLQAIGWGKVSNAGSVSDDLRQVNITVGPTSKCREAEPDFKDQSGPTICAAKNDNHDTCQGDSGGALVYSDGKSFQLAGLTSYGFTPGSTSTACGTSSVVAFYTRPAYFADWISKTTGIKKDSLLA</sequence>
<dbReference type="InterPro" id="IPR001254">
    <property type="entry name" value="Trypsin_dom"/>
</dbReference>
<dbReference type="OrthoDB" id="6380398at2759"/>
<keyword evidence="5" id="KW-1015">Disulfide bond</keyword>
<evidence type="ECO:0000256" key="6">
    <source>
        <dbReference type="RuleBase" id="RU363034"/>
    </source>
</evidence>
<dbReference type="PROSITE" id="PS50240">
    <property type="entry name" value="TRYPSIN_DOM"/>
    <property type="match status" value="1"/>
</dbReference>
<dbReference type="InterPro" id="IPR018114">
    <property type="entry name" value="TRYPSIN_HIS"/>
</dbReference>
<evidence type="ECO:0000256" key="4">
    <source>
        <dbReference type="ARBA" id="ARBA00022801"/>
    </source>
</evidence>
<evidence type="ECO:0000256" key="5">
    <source>
        <dbReference type="ARBA" id="ARBA00023157"/>
    </source>
</evidence>
<dbReference type="Proteomes" id="UP001150569">
    <property type="component" value="Unassembled WGS sequence"/>
</dbReference>
<dbReference type="SMART" id="SM00020">
    <property type="entry name" value="Tryp_SPc"/>
    <property type="match status" value="1"/>
</dbReference>
<dbReference type="Pfam" id="PF00089">
    <property type="entry name" value="Trypsin"/>
    <property type="match status" value="1"/>
</dbReference>
<protein>
    <recommendedName>
        <fullName evidence="8">Peptidase S1 domain-containing protein</fullName>
    </recommendedName>
</protein>
<dbReference type="PANTHER" id="PTHR24264">
    <property type="entry name" value="TRYPSIN-RELATED"/>
    <property type="match status" value="1"/>
</dbReference>
<comment type="subcellular location">
    <subcellularLocation>
        <location evidence="1">Secreted</location>
    </subcellularLocation>
</comment>
<dbReference type="PRINTS" id="PR00722">
    <property type="entry name" value="CHYMOTRYPSIN"/>
</dbReference>
<dbReference type="InterPro" id="IPR050127">
    <property type="entry name" value="Serine_Proteases_S1"/>
</dbReference>
<dbReference type="PANTHER" id="PTHR24264:SF65">
    <property type="entry name" value="SRCR DOMAIN-CONTAINING PROTEIN"/>
    <property type="match status" value="1"/>
</dbReference>
<reference evidence="9" key="1">
    <citation type="submission" date="2022-07" db="EMBL/GenBank/DDBJ databases">
        <title>Phylogenomic reconstructions and comparative analyses of Kickxellomycotina fungi.</title>
        <authorList>
            <person name="Reynolds N.K."/>
            <person name="Stajich J.E."/>
            <person name="Barry K."/>
            <person name="Grigoriev I.V."/>
            <person name="Crous P."/>
            <person name="Smith M.E."/>
        </authorList>
    </citation>
    <scope>NUCLEOTIDE SEQUENCE</scope>
    <source>
        <strain evidence="9">RSA 861</strain>
    </source>
</reference>
<evidence type="ECO:0000313" key="10">
    <source>
        <dbReference type="Proteomes" id="UP001150569"/>
    </source>
</evidence>
<feature type="chain" id="PRO_5040952303" description="Peptidase S1 domain-containing protein" evidence="7">
    <location>
        <begin position="21"/>
        <end position="284"/>
    </location>
</feature>
<dbReference type="InterPro" id="IPR009003">
    <property type="entry name" value="Peptidase_S1_PA"/>
</dbReference>
<dbReference type="Gene3D" id="2.40.10.10">
    <property type="entry name" value="Trypsin-like serine proteases"/>
    <property type="match status" value="1"/>
</dbReference>
<name>A0A9W8E1Z6_9FUNG</name>
<dbReference type="PROSITE" id="PS00134">
    <property type="entry name" value="TRYPSIN_HIS"/>
    <property type="match status" value="1"/>
</dbReference>
<evidence type="ECO:0000313" key="9">
    <source>
        <dbReference type="EMBL" id="KAJ1929203.1"/>
    </source>
</evidence>
<dbReference type="EMBL" id="JANBPT010000043">
    <property type="protein sequence ID" value="KAJ1929203.1"/>
    <property type="molecule type" value="Genomic_DNA"/>
</dbReference>
<keyword evidence="7" id="KW-0732">Signal</keyword>
<organism evidence="9 10">
    <name type="scientific">Tieghemiomyces parasiticus</name>
    <dbReference type="NCBI Taxonomy" id="78921"/>
    <lineage>
        <taxon>Eukaryota</taxon>
        <taxon>Fungi</taxon>
        <taxon>Fungi incertae sedis</taxon>
        <taxon>Zoopagomycota</taxon>
        <taxon>Kickxellomycotina</taxon>
        <taxon>Dimargaritomycetes</taxon>
        <taxon>Dimargaritales</taxon>
        <taxon>Dimargaritaceae</taxon>
        <taxon>Tieghemiomyces</taxon>
    </lineage>
</organism>
<dbReference type="InterPro" id="IPR033116">
    <property type="entry name" value="TRYPSIN_SER"/>
</dbReference>
<evidence type="ECO:0000256" key="7">
    <source>
        <dbReference type="SAM" id="SignalP"/>
    </source>
</evidence>
<dbReference type="FunFam" id="2.40.10.10:FF:000068">
    <property type="entry name" value="transmembrane protease serine 2"/>
    <property type="match status" value="1"/>
</dbReference>
<accession>A0A9W8E1Z6</accession>
<keyword evidence="10" id="KW-1185">Reference proteome</keyword>
<comment type="caution">
    <text evidence="9">The sequence shown here is derived from an EMBL/GenBank/DDBJ whole genome shotgun (WGS) entry which is preliminary data.</text>
</comment>
<gene>
    <name evidence="9" type="ORF">IWQ60_001372</name>
</gene>
<evidence type="ECO:0000259" key="8">
    <source>
        <dbReference type="PROSITE" id="PS50240"/>
    </source>
</evidence>
<keyword evidence="3 6" id="KW-0645">Protease</keyword>
<keyword evidence="4 6" id="KW-0378">Hydrolase</keyword>
<evidence type="ECO:0000256" key="3">
    <source>
        <dbReference type="ARBA" id="ARBA00022670"/>
    </source>
</evidence>
<keyword evidence="6" id="KW-0720">Serine protease</keyword>
<feature type="domain" description="Peptidase S1" evidence="8">
    <location>
        <begin position="35"/>
        <end position="276"/>
    </location>
</feature>
<dbReference type="GO" id="GO:0004252">
    <property type="term" value="F:serine-type endopeptidase activity"/>
    <property type="evidence" value="ECO:0007669"/>
    <property type="project" value="InterPro"/>
</dbReference>
<dbReference type="AlphaFoldDB" id="A0A9W8E1Z6"/>
<dbReference type="SUPFAM" id="SSF50494">
    <property type="entry name" value="Trypsin-like serine proteases"/>
    <property type="match status" value="1"/>
</dbReference>
<dbReference type="PROSITE" id="PS00135">
    <property type="entry name" value="TRYPSIN_SER"/>
    <property type="match status" value="1"/>
</dbReference>
<keyword evidence="2" id="KW-0964">Secreted</keyword>
<dbReference type="GO" id="GO:0005615">
    <property type="term" value="C:extracellular space"/>
    <property type="evidence" value="ECO:0007669"/>
    <property type="project" value="TreeGrafter"/>
</dbReference>
<dbReference type="InterPro" id="IPR001314">
    <property type="entry name" value="Peptidase_S1A"/>
</dbReference>
<dbReference type="GO" id="GO:0006508">
    <property type="term" value="P:proteolysis"/>
    <property type="evidence" value="ECO:0007669"/>
    <property type="project" value="UniProtKB-KW"/>
</dbReference>
<proteinExistence type="predicted"/>
<evidence type="ECO:0000256" key="1">
    <source>
        <dbReference type="ARBA" id="ARBA00004613"/>
    </source>
</evidence>
<evidence type="ECO:0000256" key="2">
    <source>
        <dbReference type="ARBA" id="ARBA00022525"/>
    </source>
</evidence>